<gene>
    <name evidence="2" type="ORF">BZL30_9520</name>
</gene>
<evidence type="ECO:0000313" key="3">
    <source>
        <dbReference type="Proteomes" id="UP000189229"/>
    </source>
</evidence>
<evidence type="ECO:0000256" key="1">
    <source>
        <dbReference type="SAM" id="MobiDB-lite"/>
    </source>
</evidence>
<evidence type="ECO:0000313" key="2">
    <source>
        <dbReference type="EMBL" id="OOK63263.1"/>
    </source>
</evidence>
<dbReference type="AlphaFoldDB" id="A0A1V3W8F3"/>
<name>A0A1V3W8F3_MYCKA</name>
<organism evidence="2 3">
    <name type="scientific">Mycobacterium kansasii</name>
    <dbReference type="NCBI Taxonomy" id="1768"/>
    <lineage>
        <taxon>Bacteria</taxon>
        <taxon>Bacillati</taxon>
        <taxon>Actinomycetota</taxon>
        <taxon>Actinomycetes</taxon>
        <taxon>Mycobacteriales</taxon>
        <taxon>Mycobacteriaceae</taxon>
        <taxon>Mycobacterium</taxon>
    </lineage>
</organism>
<accession>A0A1V3W8F3</accession>
<reference evidence="2 3" key="1">
    <citation type="submission" date="2017-02" db="EMBL/GenBank/DDBJ databases">
        <title>Complete genome sequences of Mycobacterium kansasii strains isolated from rhesus macaques.</title>
        <authorList>
            <person name="Panda A."/>
            <person name="Nagaraj S."/>
            <person name="Zhao X."/>
            <person name="Tettelin H."/>
            <person name="Detolla L.J."/>
        </authorList>
    </citation>
    <scope>NUCLEOTIDE SEQUENCE [LARGE SCALE GENOMIC DNA]</scope>
    <source>
        <strain evidence="2 3">11-3813</strain>
    </source>
</reference>
<comment type="caution">
    <text evidence="2">The sequence shown here is derived from an EMBL/GenBank/DDBJ whole genome shotgun (WGS) entry which is preliminary data.</text>
</comment>
<protein>
    <submittedName>
        <fullName evidence="2">Uncharacterized protein</fullName>
    </submittedName>
</protein>
<proteinExistence type="predicted"/>
<dbReference type="Proteomes" id="UP000189229">
    <property type="component" value="Unassembled WGS sequence"/>
</dbReference>
<feature type="region of interest" description="Disordered" evidence="1">
    <location>
        <begin position="44"/>
        <end position="87"/>
    </location>
</feature>
<feature type="compositionally biased region" description="Low complexity" evidence="1">
    <location>
        <begin position="44"/>
        <end position="53"/>
    </location>
</feature>
<dbReference type="EMBL" id="MVBM01000021">
    <property type="protein sequence ID" value="OOK63263.1"/>
    <property type="molecule type" value="Genomic_DNA"/>
</dbReference>
<sequence length="87" mass="9120">MLSDRHRFEPGVRHDYSGLSLQSRAGGLTFSVRARVDSSFANGRRAGAVPRAGGQAGAPWPCTHSDPGRPVAGGEKLGRHAATPQLS</sequence>